<accession>A0A9P7DDM0</accession>
<evidence type="ECO:0000313" key="2">
    <source>
        <dbReference type="EMBL" id="KAG1789927.1"/>
    </source>
</evidence>
<organism evidence="2 3">
    <name type="scientific">Suillus plorans</name>
    <dbReference type="NCBI Taxonomy" id="116603"/>
    <lineage>
        <taxon>Eukaryota</taxon>
        <taxon>Fungi</taxon>
        <taxon>Dikarya</taxon>
        <taxon>Basidiomycota</taxon>
        <taxon>Agaricomycotina</taxon>
        <taxon>Agaricomycetes</taxon>
        <taxon>Agaricomycetidae</taxon>
        <taxon>Boletales</taxon>
        <taxon>Suillineae</taxon>
        <taxon>Suillaceae</taxon>
        <taxon>Suillus</taxon>
    </lineage>
</organism>
<evidence type="ECO:0000256" key="1">
    <source>
        <dbReference type="SAM" id="MobiDB-lite"/>
    </source>
</evidence>
<feature type="region of interest" description="Disordered" evidence="1">
    <location>
        <begin position="110"/>
        <end position="164"/>
    </location>
</feature>
<keyword evidence="3" id="KW-1185">Reference proteome</keyword>
<dbReference type="GeneID" id="64605263"/>
<dbReference type="OrthoDB" id="2665447at2759"/>
<feature type="compositionally biased region" description="Polar residues" evidence="1">
    <location>
        <begin position="152"/>
        <end position="164"/>
    </location>
</feature>
<sequence length="363" mass="40351">MGPPAGTRAGVNCVSAQSQRAGHPSHASNVLWSSAKERDAHSLLTLLLSVPHRFFHNDLNLQPLAMTEDHRPDIDPSPRTLRSNQNQPRRGSCQFLRKLKNGLTKKLPKCSKRTRNRTTAVHDVGIEEASSSQQVEDTLHLHPSNDNKHPTTSEIPSDSVNQGLSGEPAPQVFPSTCDGTQNMRSLGKHATSMTSAVENAPADLTAADNFEMKYLQRLKIIDGALKKIADVHPYTKMALGMLSAASKIIIAQAQRDKSILRLLKKLAEVYRFMAQDDSLGKIESMRDIVAKVVHQTLECARFIRDYSETKSFWERLTKSAISKMIKQYSDTLDGLMQQFRDQVDRDVAVFVQGTGRDPDTLLS</sequence>
<proteinExistence type="predicted"/>
<feature type="region of interest" description="Disordered" evidence="1">
    <location>
        <begin position="68"/>
        <end position="93"/>
    </location>
</feature>
<feature type="compositionally biased region" description="Basic and acidic residues" evidence="1">
    <location>
        <begin position="137"/>
        <end position="151"/>
    </location>
</feature>
<dbReference type="EMBL" id="JABBWE010000054">
    <property type="protein sequence ID" value="KAG1789927.1"/>
    <property type="molecule type" value="Genomic_DNA"/>
</dbReference>
<reference evidence="2" key="1">
    <citation type="journal article" date="2020" name="New Phytol.">
        <title>Comparative genomics reveals dynamic genome evolution in host specialist ectomycorrhizal fungi.</title>
        <authorList>
            <person name="Lofgren L.A."/>
            <person name="Nguyen N.H."/>
            <person name="Vilgalys R."/>
            <person name="Ruytinx J."/>
            <person name="Liao H.L."/>
            <person name="Branco S."/>
            <person name="Kuo A."/>
            <person name="LaButti K."/>
            <person name="Lipzen A."/>
            <person name="Andreopoulos W."/>
            <person name="Pangilinan J."/>
            <person name="Riley R."/>
            <person name="Hundley H."/>
            <person name="Na H."/>
            <person name="Barry K."/>
            <person name="Grigoriev I.V."/>
            <person name="Stajich J.E."/>
            <person name="Kennedy P.G."/>
        </authorList>
    </citation>
    <scope>NUCLEOTIDE SEQUENCE</scope>
    <source>
        <strain evidence="2">S12</strain>
    </source>
</reference>
<evidence type="ECO:0000313" key="3">
    <source>
        <dbReference type="Proteomes" id="UP000719766"/>
    </source>
</evidence>
<dbReference type="AlphaFoldDB" id="A0A9P7DDM0"/>
<feature type="compositionally biased region" description="Polar residues" evidence="1">
    <location>
        <begin position="14"/>
        <end position="27"/>
    </location>
</feature>
<protein>
    <submittedName>
        <fullName evidence="2">Uncharacterized protein</fullName>
    </submittedName>
</protein>
<comment type="caution">
    <text evidence="2">The sequence shown here is derived from an EMBL/GenBank/DDBJ whole genome shotgun (WGS) entry which is preliminary data.</text>
</comment>
<name>A0A9P7DDM0_9AGAM</name>
<dbReference type="Proteomes" id="UP000719766">
    <property type="component" value="Unassembled WGS sequence"/>
</dbReference>
<feature type="compositionally biased region" description="Polar residues" evidence="1">
    <location>
        <begin position="80"/>
        <end position="89"/>
    </location>
</feature>
<dbReference type="RefSeq" id="XP_041156933.1">
    <property type="nucleotide sequence ID" value="XM_041311499.1"/>
</dbReference>
<feature type="region of interest" description="Disordered" evidence="1">
    <location>
        <begin position="1"/>
        <end position="27"/>
    </location>
</feature>
<gene>
    <name evidence="2" type="ORF">HD556DRAFT_750281</name>
</gene>